<dbReference type="PANTHER" id="PTHR43700">
    <property type="entry name" value="PHOSPHORIBOSYLAMINOIMIDAZOLE-SUCCINOCARBOXAMIDE SYNTHASE"/>
    <property type="match status" value="1"/>
</dbReference>
<evidence type="ECO:0000256" key="4">
    <source>
        <dbReference type="ARBA" id="ARBA00022741"/>
    </source>
</evidence>
<evidence type="ECO:0000256" key="5">
    <source>
        <dbReference type="ARBA" id="ARBA00022755"/>
    </source>
</evidence>
<proteinExistence type="inferred from homology"/>
<dbReference type="EMBL" id="BJXN01000005">
    <property type="protein sequence ID" value="GEM89486.1"/>
    <property type="molecule type" value="Genomic_DNA"/>
</dbReference>
<organism evidence="10 11">
    <name type="scientific">Oceanithermus desulfurans NBRC 100063</name>
    <dbReference type="NCBI Taxonomy" id="1227550"/>
    <lineage>
        <taxon>Bacteria</taxon>
        <taxon>Thermotogati</taxon>
        <taxon>Deinococcota</taxon>
        <taxon>Deinococci</taxon>
        <taxon>Thermales</taxon>
        <taxon>Thermaceae</taxon>
        <taxon>Oceanithermus</taxon>
    </lineage>
</organism>
<evidence type="ECO:0000256" key="2">
    <source>
        <dbReference type="ARBA" id="ARBA00010190"/>
    </source>
</evidence>
<keyword evidence="6 8" id="KW-0067">ATP-binding</keyword>
<dbReference type="PROSITE" id="PS01057">
    <property type="entry name" value="SAICAR_SYNTHETASE_1"/>
    <property type="match status" value="1"/>
</dbReference>
<comment type="catalytic activity">
    <reaction evidence="7 8">
        <text>5-amino-1-(5-phospho-D-ribosyl)imidazole-4-carboxylate + L-aspartate + ATP = (2S)-2-[5-amino-1-(5-phospho-beta-D-ribosyl)imidazole-4-carboxamido]succinate + ADP + phosphate + 2 H(+)</text>
        <dbReference type="Rhea" id="RHEA:22628"/>
        <dbReference type="ChEBI" id="CHEBI:15378"/>
        <dbReference type="ChEBI" id="CHEBI:29991"/>
        <dbReference type="ChEBI" id="CHEBI:30616"/>
        <dbReference type="ChEBI" id="CHEBI:43474"/>
        <dbReference type="ChEBI" id="CHEBI:58443"/>
        <dbReference type="ChEBI" id="CHEBI:77657"/>
        <dbReference type="ChEBI" id="CHEBI:456216"/>
        <dbReference type="EC" id="6.3.2.6"/>
    </reaction>
</comment>
<sequence>MFSEEEWNEAWKHPLLEARLEGLGPREAGKVRDMYRAGDLRVLVATDRISAFDRVLGAVPFRGQVLNQLAAWWFEATRDLVANHVVSVPDPNVTIAREAEPLPVEVIVRGYITGSTTTSLWYLYERGERAPYGVPLPEGLAKNDPLPEPIITPTTKAAPGEHDERLTAAEVTERGLVEPALWARVQQVALELFSRGQEVARQGGLVLVDTKYEFGLQGGELVLIDEVHTPDSSRYWDLAAYQHGEIVHYDKEHLRLWYAARGFRGEGEPPPLAPELARELAQLYVTVFERLTGARFEPGESPAGPRIQRNVERALAELGVGRG</sequence>
<dbReference type="RefSeq" id="WP_147146346.1">
    <property type="nucleotide sequence ID" value="NZ_BJXN01000005.1"/>
</dbReference>
<dbReference type="PROSITE" id="PS01058">
    <property type="entry name" value="SAICAR_SYNTHETASE_2"/>
    <property type="match status" value="1"/>
</dbReference>
<dbReference type="EC" id="6.3.2.6" evidence="8"/>
<gene>
    <name evidence="8 10" type="primary">purC</name>
    <name evidence="10" type="ORF">ODE01S_09200</name>
</gene>
<dbReference type="UniPathway" id="UPA00074">
    <property type="reaction ID" value="UER00131"/>
</dbReference>
<evidence type="ECO:0000256" key="3">
    <source>
        <dbReference type="ARBA" id="ARBA00022598"/>
    </source>
</evidence>
<evidence type="ECO:0000256" key="7">
    <source>
        <dbReference type="ARBA" id="ARBA00048475"/>
    </source>
</evidence>
<evidence type="ECO:0000259" key="9">
    <source>
        <dbReference type="Pfam" id="PF01259"/>
    </source>
</evidence>
<evidence type="ECO:0000256" key="8">
    <source>
        <dbReference type="HAMAP-Rule" id="MF_00137"/>
    </source>
</evidence>
<protein>
    <recommendedName>
        <fullName evidence="8">Phosphoribosylaminoimidazole-succinocarboxamide synthase</fullName>
        <ecNumber evidence="8">6.3.2.6</ecNumber>
    </recommendedName>
    <alternativeName>
        <fullName evidence="8">SAICAR synthetase</fullName>
    </alternativeName>
</protein>
<comment type="caution">
    <text evidence="10">The sequence shown here is derived from an EMBL/GenBank/DDBJ whole genome shotgun (WGS) entry which is preliminary data.</text>
</comment>
<keyword evidence="4 8" id="KW-0547">Nucleotide-binding</keyword>
<dbReference type="Gene3D" id="3.30.470.20">
    <property type="entry name" value="ATP-grasp fold, B domain"/>
    <property type="match status" value="1"/>
</dbReference>
<dbReference type="GO" id="GO:0006189">
    <property type="term" value="P:'de novo' IMP biosynthetic process"/>
    <property type="evidence" value="ECO:0007669"/>
    <property type="project" value="UniProtKB-UniRule"/>
</dbReference>
<keyword evidence="5 8" id="KW-0658">Purine biosynthesis</keyword>
<comment type="similarity">
    <text evidence="2 8">Belongs to the SAICAR synthetase family.</text>
</comment>
<feature type="domain" description="SAICAR synthetase/ADE2 N-terminal" evidence="9">
    <location>
        <begin position="28"/>
        <end position="260"/>
    </location>
</feature>
<dbReference type="GO" id="GO:0005524">
    <property type="term" value="F:ATP binding"/>
    <property type="evidence" value="ECO:0007669"/>
    <property type="project" value="UniProtKB-KW"/>
</dbReference>
<keyword evidence="3 8" id="KW-0436">Ligase</keyword>
<evidence type="ECO:0000313" key="10">
    <source>
        <dbReference type="EMBL" id="GEM89486.1"/>
    </source>
</evidence>
<dbReference type="CDD" id="cd01414">
    <property type="entry name" value="SAICAR_synt_Sc"/>
    <property type="match status" value="1"/>
</dbReference>
<dbReference type="HAMAP" id="MF_00137">
    <property type="entry name" value="SAICAR_synth"/>
    <property type="match status" value="1"/>
</dbReference>
<dbReference type="GO" id="GO:0005737">
    <property type="term" value="C:cytoplasm"/>
    <property type="evidence" value="ECO:0007669"/>
    <property type="project" value="TreeGrafter"/>
</dbReference>
<accession>A0A511RKZ1</accession>
<dbReference type="PANTHER" id="PTHR43700:SF1">
    <property type="entry name" value="PHOSPHORIBOSYLAMINOIMIDAZOLE-SUCCINOCARBOXAMIDE SYNTHASE"/>
    <property type="match status" value="1"/>
</dbReference>
<dbReference type="GO" id="GO:0004639">
    <property type="term" value="F:phosphoribosylaminoimidazolesuccinocarboxamide synthase activity"/>
    <property type="evidence" value="ECO:0007669"/>
    <property type="project" value="UniProtKB-UniRule"/>
</dbReference>
<dbReference type="InterPro" id="IPR018236">
    <property type="entry name" value="SAICAR_synthetase_CS"/>
</dbReference>
<evidence type="ECO:0000256" key="6">
    <source>
        <dbReference type="ARBA" id="ARBA00022840"/>
    </source>
</evidence>
<dbReference type="AlphaFoldDB" id="A0A511RKZ1"/>
<name>A0A511RKZ1_9DEIN</name>
<evidence type="ECO:0000256" key="1">
    <source>
        <dbReference type="ARBA" id="ARBA00004672"/>
    </source>
</evidence>
<dbReference type="Proteomes" id="UP000321827">
    <property type="component" value="Unassembled WGS sequence"/>
</dbReference>
<comment type="pathway">
    <text evidence="1 8">Purine metabolism; IMP biosynthesis via de novo pathway; 5-amino-1-(5-phospho-D-ribosyl)imidazole-4-carboxamide from 5-amino-1-(5-phospho-D-ribosyl)imidazole-4-carboxylate: step 1/2.</text>
</comment>
<dbReference type="InterPro" id="IPR028923">
    <property type="entry name" value="SAICAR_synt/ADE2_N"/>
</dbReference>
<dbReference type="OrthoDB" id="9801549at2"/>
<reference evidence="10 11" key="1">
    <citation type="submission" date="2019-07" db="EMBL/GenBank/DDBJ databases">
        <title>Whole genome shotgun sequence of Oceanithermus desulfurans NBRC 100063.</title>
        <authorList>
            <person name="Hosoyama A."/>
            <person name="Uohara A."/>
            <person name="Ohji S."/>
            <person name="Ichikawa N."/>
        </authorList>
    </citation>
    <scope>NUCLEOTIDE SEQUENCE [LARGE SCALE GENOMIC DNA]</scope>
    <source>
        <strain evidence="10 11">NBRC 100063</strain>
    </source>
</reference>
<dbReference type="Gene3D" id="3.30.200.20">
    <property type="entry name" value="Phosphorylase Kinase, domain 1"/>
    <property type="match status" value="1"/>
</dbReference>
<dbReference type="Pfam" id="PF01259">
    <property type="entry name" value="SAICAR_synt"/>
    <property type="match status" value="1"/>
</dbReference>
<dbReference type="SUPFAM" id="SSF56104">
    <property type="entry name" value="SAICAR synthase-like"/>
    <property type="match status" value="1"/>
</dbReference>
<evidence type="ECO:0000313" key="11">
    <source>
        <dbReference type="Proteomes" id="UP000321827"/>
    </source>
</evidence>